<gene>
    <name evidence="1" type="ORF">BdWA1_000796</name>
</gene>
<evidence type="ECO:0000313" key="2">
    <source>
        <dbReference type="Proteomes" id="UP001214638"/>
    </source>
</evidence>
<organism evidence="1 2">
    <name type="scientific">Babesia duncani</name>
    <dbReference type="NCBI Taxonomy" id="323732"/>
    <lineage>
        <taxon>Eukaryota</taxon>
        <taxon>Sar</taxon>
        <taxon>Alveolata</taxon>
        <taxon>Apicomplexa</taxon>
        <taxon>Aconoidasida</taxon>
        <taxon>Piroplasmida</taxon>
        <taxon>Babesiidae</taxon>
        <taxon>Babesia</taxon>
    </lineage>
</organism>
<dbReference type="GeneID" id="94335094"/>
<reference evidence="1" key="1">
    <citation type="journal article" date="2023" name="Nat. Microbiol.">
        <title>Babesia duncani multi-omics identifies virulence factors and drug targets.</title>
        <authorList>
            <person name="Singh P."/>
            <person name="Lonardi S."/>
            <person name="Liang Q."/>
            <person name="Vydyam P."/>
            <person name="Khabirova E."/>
            <person name="Fang T."/>
            <person name="Gihaz S."/>
            <person name="Thekkiniath J."/>
            <person name="Munshi M."/>
            <person name="Abel S."/>
            <person name="Ciampossin L."/>
            <person name="Batugedara G."/>
            <person name="Gupta M."/>
            <person name="Lu X.M."/>
            <person name="Lenz T."/>
            <person name="Chakravarty S."/>
            <person name="Cornillot E."/>
            <person name="Hu Y."/>
            <person name="Ma W."/>
            <person name="Gonzalez L.M."/>
            <person name="Sanchez S."/>
            <person name="Estrada K."/>
            <person name="Sanchez-Flores A."/>
            <person name="Montero E."/>
            <person name="Harb O.S."/>
            <person name="Le Roch K.G."/>
            <person name="Mamoun C.B."/>
        </authorList>
    </citation>
    <scope>NUCLEOTIDE SEQUENCE</scope>
    <source>
        <strain evidence="1">WA1</strain>
    </source>
</reference>
<accession>A0AAD9PN15</accession>
<dbReference type="EMBL" id="JALLKP010000001">
    <property type="protein sequence ID" value="KAK2197793.1"/>
    <property type="molecule type" value="Genomic_DNA"/>
</dbReference>
<dbReference type="KEGG" id="bdw:94335094"/>
<dbReference type="Proteomes" id="UP001214638">
    <property type="component" value="Unassembled WGS sequence"/>
</dbReference>
<dbReference type="AlphaFoldDB" id="A0AAD9PN15"/>
<evidence type="ECO:0000313" key="1">
    <source>
        <dbReference type="EMBL" id="KAK2197793.1"/>
    </source>
</evidence>
<proteinExistence type="predicted"/>
<keyword evidence="2" id="KW-1185">Reference proteome</keyword>
<dbReference type="RefSeq" id="XP_067804635.1">
    <property type="nucleotide sequence ID" value="XM_067945844.1"/>
</dbReference>
<name>A0AAD9PN15_9APIC</name>
<protein>
    <submittedName>
        <fullName evidence="1">Uncharacterized protein</fullName>
    </submittedName>
</protein>
<comment type="caution">
    <text evidence="1">The sequence shown here is derived from an EMBL/GenBank/DDBJ whole genome shotgun (WGS) entry which is preliminary data.</text>
</comment>
<sequence>MSHLGSRCGLSLAGRFGIASRGYRHALVCPRGFGSSTSRHERHEYNLHFKTLPRRLLPSDFLKVPIHSQDTKQLVNTIVTGGNFGVTNNDFWSTCASVFAHWRNHFGAQDLVKILNAVGKAGYRNAALLDLIGTKLLKLKHEWRQIDIVIILNSLYQVGYYHQGLFMTCLSQVSPRVDPTGLVLCFNSLKVVPKIGKLWSSDSCISLDALEPLSNALCSNMKHLTFQDLVTIVEAMAFIKHCNIEILELISTRLTSLYPSATPNIDQAIDIGVAMATLNFCNAKVVHLVLGILSQGAHMIDVDQLPRVLRILQWSKEFKDNKLLAKVFNVLIKGILQHSKGVPAYLIFGTTATLADLGYIDSHLLSLQESIIDQLRHKDLKQLVIILRESIQASVDTRRFGDVILDSIRSCSVIGQDSTSFLDLLDLYCKLGNRQGMFVCLGMLDFERLTKCDHLHLHAQLRHLGIELNNDDELLSRIEKLAESASVTDCAQYFCHASYPEYIERLAIRMTLCCNDIEPEVIPAVLRRIHAMRFVETLPMVILELETALWACIAKRVQLLSAASLACLLKIMNSGVSGEIIEEIVTELGIRLEKCNALEDGALLVKAGVYVLDTGKGNQKLANAVCMNIQLVHLNLLPRLLSALLKLNVTVDSKITRPYLERALETESDPFKAQALESLGKSLGIF</sequence>